<reference evidence="1" key="1">
    <citation type="submission" date="2020-11" db="EMBL/GenBank/DDBJ databases">
        <authorList>
            <person name="Tran Van P."/>
        </authorList>
    </citation>
    <scope>NUCLEOTIDE SEQUENCE</scope>
</reference>
<protein>
    <submittedName>
        <fullName evidence="1">Uncharacterized protein</fullName>
    </submittedName>
</protein>
<sequence length="16" mass="1875">MRSTQGIFRVFVCDLC</sequence>
<keyword evidence="2" id="KW-1185">Reference proteome</keyword>
<dbReference type="EMBL" id="OC931783">
    <property type="protein sequence ID" value="CAD7659274.1"/>
    <property type="molecule type" value="Genomic_DNA"/>
</dbReference>
<gene>
    <name evidence="1" type="ORF">ONB1V03_LOCUS15870</name>
</gene>
<proteinExistence type="predicted"/>
<name>A0A7R9QW14_9ACAR</name>
<organism evidence="1">
    <name type="scientific">Oppiella nova</name>
    <dbReference type="NCBI Taxonomy" id="334625"/>
    <lineage>
        <taxon>Eukaryota</taxon>
        <taxon>Metazoa</taxon>
        <taxon>Ecdysozoa</taxon>
        <taxon>Arthropoda</taxon>
        <taxon>Chelicerata</taxon>
        <taxon>Arachnida</taxon>
        <taxon>Acari</taxon>
        <taxon>Acariformes</taxon>
        <taxon>Sarcoptiformes</taxon>
        <taxon>Oribatida</taxon>
        <taxon>Brachypylina</taxon>
        <taxon>Oppioidea</taxon>
        <taxon>Oppiidae</taxon>
        <taxon>Oppiella</taxon>
    </lineage>
</organism>
<dbReference type="Proteomes" id="UP000728032">
    <property type="component" value="Unassembled WGS sequence"/>
</dbReference>
<evidence type="ECO:0000313" key="1">
    <source>
        <dbReference type="EMBL" id="CAD7659274.1"/>
    </source>
</evidence>
<evidence type="ECO:0000313" key="2">
    <source>
        <dbReference type="Proteomes" id="UP000728032"/>
    </source>
</evidence>
<dbReference type="EMBL" id="CAJPVJ010016958">
    <property type="protein sequence ID" value="CAG2176436.1"/>
    <property type="molecule type" value="Genomic_DNA"/>
</dbReference>
<dbReference type="AlphaFoldDB" id="A0A7R9QW14"/>
<accession>A0A7R9QW14</accession>